<evidence type="ECO:0000313" key="2">
    <source>
        <dbReference type="EMBL" id="MCP2260605.1"/>
    </source>
</evidence>
<proteinExistence type="predicted"/>
<accession>A0ABT1HYK4</accession>
<keyword evidence="3" id="KW-1185">Reference proteome</keyword>
<reference evidence="2 3" key="1">
    <citation type="submission" date="2022-06" db="EMBL/GenBank/DDBJ databases">
        <title>Genomic Encyclopedia of Archaeal and Bacterial Type Strains, Phase II (KMG-II): from individual species to whole genera.</title>
        <authorList>
            <person name="Goeker M."/>
        </authorList>
    </citation>
    <scope>NUCLEOTIDE SEQUENCE [LARGE SCALE GENOMIC DNA]</scope>
    <source>
        <strain evidence="2 3">DSM 40477</strain>
    </source>
</reference>
<dbReference type="Proteomes" id="UP001205311">
    <property type="component" value="Unassembled WGS sequence"/>
</dbReference>
<sequence>MAVVKWRKSSYSGTETDCVEVAAVSPRVAVRDSKNPAGPVLVFERVGFMSFVDRVKSGRLDLV</sequence>
<dbReference type="InterPro" id="IPR007278">
    <property type="entry name" value="DUF397"/>
</dbReference>
<evidence type="ECO:0000259" key="1">
    <source>
        <dbReference type="Pfam" id="PF04149"/>
    </source>
</evidence>
<comment type="caution">
    <text evidence="2">The sequence shown here is derived from an EMBL/GenBank/DDBJ whole genome shotgun (WGS) entry which is preliminary data.</text>
</comment>
<evidence type="ECO:0000313" key="3">
    <source>
        <dbReference type="Proteomes" id="UP001205311"/>
    </source>
</evidence>
<protein>
    <recommendedName>
        <fullName evidence="1">DUF397 domain-containing protein</fullName>
    </recommendedName>
</protein>
<dbReference type="EMBL" id="JAMTCP010000029">
    <property type="protein sequence ID" value="MCP2260605.1"/>
    <property type="molecule type" value="Genomic_DNA"/>
</dbReference>
<feature type="domain" description="DUF397" evidence="1">
    <location>
        <begin position="5"/>
        <end position="56"/>
    </location>
</feature>
<organism evidence="2 3">
    <name type="scientific">Streptoalloteichus tenebrarius (strain ATCC 17920 / DSM 40477 / JCM 4838 / CBS 697.72 / NBRC 16177 / NCIMB 11028 / NRRL B-12390 / A12253. 1 / ISP 5477)</name>
    <name type="common">Streptomyces tenebrarius</name>
    <dbReference type="NCBI Taxonomy" id="1933"/>
    <lineage>
        <taxon>Bacteria</taxon>
        <taxon>Bacillati</taxon>
        <taxon>Actinomycetota</taxon>
        <taxon>Actinomycetes</taxon>
        <taxon>Pseudonocardiales</taxon>
        <taxon>Pseudonocardiaceae</taxon>
        <taxon>Streptoalloteichus</taxon>
    </lineage>
</organism>
<dbReference type="Pfam" id="PF04149">
    <property type="entry name" value="DUF397"/>
    <property type="match status" value="1"/>
</dbReference>
<gene>
    <name evidence="2" type="ORF">LX15_004324</name>
</gene>
<dbReference type="RefSeq" id="WP_253671454.1">
    <property type="nucleotide sequence ID" value="NZ_JAMTCP010000029.1"/>
</dbReference>
<name>A0ABT1HYK4_STRSD</name>